<dbReference type="STRING" id="92696.A0A4R0RZF0"/>
<feature type="region of interest" description="Disordered" evidence="1">
    <location>
        <begin position="205"/>
        <end position="241"/>
    </location>
</feature>
<dbReference type="Proteomes" id="UP000292702">
    <property type="component" value="Unassembled WGS sequence"/>
</dbReference>
<dbReference type="EMBL" id="RWJN01000031">
    <property type="protein sequence ID" value="TCD69898.1"/>
    <property type="molecule type" value="Genomic_DNA"/>
</dbReference>
<name>A0A4R0RZF0_9APHY</name>
<evidence type="ECO:0000256" key="1">
    <source>
        <dbReference type="SAM" id="MobiDB-lite"/>
    </source>
</evidence>
<organism evidence="2 3">
    <name type="scientific">Steccherinum ochraceum</name>
    <dbReference type="NCBI Taxonomy" id="92696"/>
    <lineage>
        <taxon>Eukaryota</taxon>
        <taxon>Fungi</taxon>
        <taxon>Dikarya</taxon>
        <taxon>Basidiomycota</taxon>
        <taxon>Agaricomycotina</taxon>
        <taxon>Agaricomycetes</taxon>
        <taxon>Polyporales</taxon>
        <taxon>Steccherinaceae</taxon>
        <taxon>Steccherinum</taxon>
    </lineage>
</organism>
<evidence type="ECO:0000313" key="3">
    <source>
        <dbReference type="Proteomes" id="UP000292702"/>
    </source>
</evidence>
<protein>
    <submittedName>
        <fullName evidence="2">Uncharacterized protein</fullName>
    </submittedName>
</protein>
<proteinExistence type="predicted"/>
<dbReference type="Pfam" id="PF09808">
    <property type="entry name" value="SNAPC1"/>
    <property type="match status" value="1"/>
</dbReference>
<reference evidence="2 3" key="1">
    <citation type="submission" date="2018-11" db="EMBL/GenBank/DDBJ databases">
        <title>Genome assembly of Steccherinum ochraceum LE-BIN_3174, the white-rot fungus of the Steccherinaceae family (The Residual Polyporoid clade, Polyporales, Basidiomycota).</title>
        <authorList>
            <person name="Fedorova T.V."/>
            <person name="Glazunova O.A."/>
            <person name="Landesman E.O."/>
            <person name="Moiseenko K.V."/>
            <person name="Psurtseva N.V."/>
            <person name="Savinova O.S."/>
            <person name="Shakhova N.V."/>
            <person name="Tyazhelova T.V."/>
            <person name="Vasina D.V."/>
        </authorList>
    </citation>
    <scope>NUCLEOTIDE SEQUENCE [LARGE SCALE GENOMIC DNA]</scope>
    <source>
        <strain evidence="2 3">LE-BIN_3174</strain>
    </source>
</reference>
<evidence type="ECO:0000313" key="2">
    <source>
        <dbReference type="EMBL" id="TCD69898.1"/>
    </source>
</evidence>
<sequence>MSTRVAPQVTRGEITLQPSYFTSSLYVHPLREDISQLIHTFAERYLQGDKEQPFALFKTIWREQGWVWLHFKVFDGRSRERFIGVTLRSFAERTADTEDPIARVVALFGMYTFFSTQPSTSLPPVHSLPHIAIPIDILRTMTTIPDFLTDSTLSPLRPYATHILTKLLDEQIFHILPESSLLAQNPAVLPREVFIRDDVDPATLFGQSSAGEPSDVMGTLATKPPAKKKGRPSKRDKAKKAKDAVVGLDRWLEKSTFAYPDFPIPEPEASTESRTTHTLIAHPPVATRSSYAVQKTELLDKLSLGDTGHPPGDVSNVVARANEAVLTRLRRIDEMAAEKGLEVGGEGGDMTGLSRVDKAVEELREGKSTGGILNLLEGAGSRLGDQAAPPLPTENV</sequence>
<comment type="caution">
    <text evidence="2">The sequence shown here is derived from an EMBL/GenBank/DDBJ whole genome shotgun (WGS) entry which is preliminary data.</text>
</comment>
<dbReference type="AlphaFoldDB" id="A0A4R0RZF0"/>
<accession>A0A4R0RZF0</accession>
<dbReference type="OrthoDB" id="3253083at2759"/>
<feature type="compositionally biased region" description="Basic residues" evidence="1">
    <location>
        <begin position="225"/>
        <end position="240"/>
    </location>
</feature>
<dbReference type="InterPro" id="IPR019188">
    <property type="entry name" value="SNAPC1"/>
</dbReference>
<keyword evidence="3" id="KW-1185">Reference proteome</keyword>
<gene>
    <name evidence="2" type="ORF">EIP91_005722</name>
</gene>